<feature type="domain" description="Dockerin" evidence="2">
    <location>
        <begin position="204"/>
        <end position="272"/>
    </location>
</feature>
<dbReference type="Gene3D" id="2.60.40.1080">
    <property type="match status" value="2"/>
</dbReference>
<dbReference type="SUPFAM" id="SSF63446">
    <property type="entry name" value="Type I dockerin domain"/>
    <property type="match status" value="1"/>
</dbReference>
<dbReference type="PROSITE" id="PS00018">
    <property type="entry name" value="EF_HAND_1"/>
    <property type="match status" value="1"/>
</dbReference>
<dbReference type="Proteomes" id="UP001490816">
    <property type="component" value="Unassembled WGS sequence"/>
</dbReference>
<name>A0ABV1F7J3_9FIRM</name>
<dbReference type="Gene3D" id="1.10.1330.10">
    <property type="entry name" value="Dockerin domain"/>
    <property type="match status" value="1"/>
</dbReference>
<dbReference type="InterPro" id="IPR002105">
    <property type="entry name" value="Dockerin_1_rpt"/>
</dbReference>
<dbReference type="InterPro" id="IPR003343">
    <property type="entry name" value="Big_2"/>
</dbReference>
<gene>
    <name evidence="3" type="ORF">WMO39_03235</name>
</gene>
<dbReference type="InterPro" id="IPR016134">
    <property type="entry name" value="Dockerin_dom"/>
</dbReference>
<dbReference type="InterPro" id="IPR036514">
    <property type="entry name" value="SGNH_hydro_sf"/>
</dbReference>
<evidence type="ECO:0000313" key="3">
    <source>
        <dbReference type="EMBL" id="MEQ2469350.1"/>
    </source>
</evidence>
<accession>A0ABV1F7J3</accession>
<keyword evidence="1" id="KW-0732">Signal</keyword>
<protein>
    <submittedName>
        <fullName evidence="3">Leucine-rich repeat protein</fullName>
    </submittedName>
</protein>
<feature type="signal peptide" evidence="1">
    <location>
        <begin position="1"/>
        <end position="30"/>
    </location>
</feature>
<dbReference type="Gene3D" id="3.40.50.1110">
    <property type="entry name" value="SGNH hydrolase"/>
    <property type="match status" value="1"/>
</dbReference>
<dbReference type="SMART" id="SM00635">
    <property type="entry name" value="BID_2"/>
    <property type="match status" value="2"/>
</dbReference>
<organism evidence="3 4">
    <name type="scientific">Ruminococcoides intestinale</name>
    <dbReference type="NCBI Taxonomy" id="3133162"/>
    <lineage>
        <taxon>Bacteria</taxon>
        <taxon>Bacillati</taxon>
        <taxon>Bacillota</taxon>
        <taxon>Clostridia</taxon>
        <taxon>Eubacteriales</taxon>
        <taxon>Oscillospiraceae</taxon>
        <taxon>Ruminococcoides</taxon>
    </lineage>
</organism>
<dbReference type="InterPro" id="IPR036439">
    <property type="entry name" value="Dockerin_dom_sf"/>
</dbReference>
<dbReference type="CDD" id="cd14256">
    <property type="entry name" value="Dockerin_I"/>
    <property type="match status" value="1"/>
</dbReference>
<dbReference type="Pfam" id="PF00404">
    <property type="entry name" value="Dockerin_1"/>
    <property type="match status" value="1"/>
</dbReference>
<reference evidence="3 4" key="1">
    <citation type="submission" date="2024-03" db="EMBL/GenBank/DDBJ databases">
        <title>Human intestinal bacterial collection.</title>
        <authorList>
            <person name="Pauvert C."/>
            <person name="Hitch T.C.A."/>
            <person name="Clavel T."/>
        </authorList>
    </citation>
    <scope>NUCLEOTIDE SEQUENCE [LARGE SCALE GENOMIC DNA]</scope>
    <source>
        <strain evidence="3 4">CLA-JM-H38</strain>
    </source>
</reference>
<dbReference type="SUPFAM" id="SSF52266">
    <property type="entry name" value="SGNH hydrolase"/>
    <property type="match status" value="1"/>
</dbReference>
<dbReference type="Pfam" id="PF02368">
    <property type="entry name" value="Big_2"/>
    <property type="match status" value="1"/>
</dbReference>
<evidence type="ECO:0000256" key="1">
    <source>
        <dbReference type="SAM" id="SignalP"/>
    </source>
</evidence>
<dbReference type="Gene3D" id="3.80.10.10">
    <property type="entry name" value="Ribonuclease Inhibitor"/>
    <property type="match status" value="1"/>
</dbReference>
<dbReference type="InterPro" id="IPR008964">
    <property type="entry name" value="Invasin/intimin_cell_adhesion"/>
</dbReference>
<feature type="chain" id="PRO_5045848213" evidence="1">
    <location>
        <begin position="31"/>
        <end position="675"/>
    </location>
</feature>
<dbReference type="SUPFAM" id="SSF52058">
    <property type="entry name" value="L domain-like"/>
    <property type="match status" value="1"/>
</dbReference>
<dbReference type="InterPro" id="IPR018247">
    <property type="entry name" value="EF_Hand_1_Ca_BS"/>
</dbReference>
<dbReference type="Pfam" id="PF13306">
    <property type="entry name" value="LRR_5"/>
    <property type="match status" value="1"/>
</dbReference>
<dbReference type="EMBL" id="JBBMEZ010000006">
    <property type="protein sequence ID" value="MEQ2469350.1"/>
    <property type="molecule type" value="Genomic_DNA"/>
</dbReference>
<dbReference type="RefSeq" id="WP_187299851.1">
    <property type="nucleotide sequence ID" value="NZ_JBBMEZ010000006.1"/>
</dbReference>
<evidence type="ECO:0000313" key="4">
    <source>
        <dbReference type="Proteomes" id="UP001490816"/>
    </source>
</evidence>
<evidence type="ECO:0000259" key="2">
    <source>
        <dbReference type="PROSITE" id="PS51766"/>
    </source>
</evidence>
<sequence>MRNFKKTLSFLLSTVIIVSSVVGVGTTVFAATDEHTYKNFKYRILDDNTAEICGYTGKNAVVTVPDSIDLKPVTSIGRTAFYSGKIKEVTIPNTVRSIKWWAFYGCESLEKINLNFGLKTVGYGAFMNCKNLKSVSIPMSVTQICDDSFAVSCSTKKGVFDTYSKQTISTQQYSTDSSFTLDGYSGTVAEKYCNDNSLNFVSSGNVIYGDVNNNGTVEAADAKLAKSLIDTVPTEEELTAADVDDDGKITENDVNLILQAVGNEFYAQLFPCAKAMYSAPDYLSGRTMYCDGDSVAYGSGTNTMGNSTYSFCNYVAEKYNMTMTNKATPGTTLAIRKDFIGTDHRSILERVREMKGSYDVILLDGGFNDLFKNVEMGAMTDINNKSGKYNEYTTAGALESICYFLDKNYKDSIKLFVLCHNCSTRKKQSQYWSLMKNILDKWEIPYVDLSEETELTGDNEEITTQYFRYNATTKKGDGIHPLAYANMKIYGPIVAEKLNETVQSKSELVLPKSDISMGLFESYTLNSEITELRGDIDVSYSSSNPSVASVDENGNIVATGIGDTVITISTSDGKTKNVNVNVKFLAMAVSFGKNKISLSEGNSSLLNLSVADGEATCSTTYSSTDPTVASVDENSGKITANKTGKTTVSCTTANGVTVRCLVYVTSSALTKMQKA</sequence>
<dbReference type="PROSITE" id="PS51766">
    <property type="entry name" value="DOCKERIN"/>
    <property type="match status" value="1"/>
</dbReference>
<dbReference type="InterPro" id="IPR026906">
    <property type="entry name" value="LRR_5"/>
</dbReference>
<dbReference type="InterPro" id="IPR032675">
    <property type="entry name" value="LRR_dom_sf"/>
</dbReference>
<comment type="caution">
    <text evidence="3">The sequence shown here is derived from an EMBL/GenBank/DDBJ whole genome shotgun (WGS) entry which is preliminary data.</text>
</comment>
<proteinExistence type="predicted"/>
<dbReference type="SUPFAM" id="SSF49373">
    <property type="entry name" value="Invasin/intimin cell-adhesion fragments"/>
    <property type="match status" value="2"/>
</dbReference>
<keyword evidence="4" id="KW-1185">Reference proteome</keyword>